<evidence type="ECO:0000256" key="3">
    <source>
        <dbReference type="ARBA" id="ARBA00022729"/>
    </source>
</evidence>
<dbReference type="SUPFAM" id="SSF54534">
    <property type="entry name" value="FKBP-like"/>
    <property type="match status" value="1"/>
</dbReference>
<accession>A0A832GPS8</accession>
<name>A0A832GPS8_9BACT</name>
<reference evidence="8" key="1">
    <citation type="journal article" date="2020" name="mSystems">
        <title>Genome- and Community-Level Interaction Insights into Carbon Utilization and Element Cycling Functions of Hydrothermarchaeota in Hydrothermal Sediment.</title>
        <authorList>
            <person name="Zhou Z."/>
            <person name="Liu Y."/>
            <person name="Xu W."/>
            <person name="Pan J."/>
            <person name="Luo Z.H."/>
            <person name="Li M."/>
        </authorList>
    </citation>
    <scope>NUCLEOTIDE SEQUENCE [LARGE SCALE GENOMIC DNA]</scope>
    <source>
        <strain evidence="8">SpSt-605</strain>
    </source>
</reference>
<gene>
    <name evidence="8" type="ORF">ENT73_02795</name>
</gene>
<evidence type="ECO:0000256" key="5">
    <source>
        <dbReference type="ARBA" id="ARBA00023235"/>
    </source>
</evidence>
<feature type="chain" id="PRO_5032635252" description="peptidylprolyl isomerase" evidence="6">
    <location>
        <begin position="20"/>
        <end position="295"/>
    </location>
</feature>
<dbReference type="Pfam" id="PF13624">
    <property type="entry name" value="SurA_N_3"/>
    <property type="match status" value="1"/>
</dbReference>
<dbReference type="PANTHER" id="PTHR47245">
    <property type="entry name" value="PEPTIDYLPROLYL ISOMERASE"/>
    <property type="match status" value="1"/>
</dbReference>
<evidence type="ECO:0000259" key="7">
    <source>
        <dbReference type="Pfam" id="PF13145"/>
    </source>
</evidence>
<feature type="signal peptide" evidence="6">
    <location>
        <begin position="1"/>
        <end position="19"/>
    </location>
</feature>
<dbReference type="EMBL" id="DSZU01000044">
    <property type="protein sequence ID" value="HGV55004.1"/>
    <property type="molecule type" value="Genomic_DNA"/>
</dbReference>
<keyword evidence="4" id="KW-0697">Rotamase</keyword>
<dbReference type="InterPro" id="IPR027304">
    <property type="entry name" value="Trigger_fact/SurA_dom_sf"/>
</dbReference>
<evidence type="ECO:0000256" key="2">
    <source>
        <dbReference type="ARBA" id="ARBA00013194"/>
    </source>
</evidence>
<dbReference type="EC" id="5.2.1.8" evidence="2"/>
<dbReference type="InterPro" id="IPR050245">
    <property type="entry name" value="PrsA_foldase"/>
</dbReference>
<evidence type="ECO:0000256" key="6">
    <source>
        <dbReference type="SAM" id="SignalP"/>
    </source>
</evidence>
<dbReference type="Gene3D" id="3.10.50.40">
    <property type="match status" value="1"/>
</dbReference>
<dbReference type="InterPro" id="IPR000297">
    <property type="entry name" value="PPIase_PpiC"/>
</dbReference>
<dbReference type="GO" id="GO:0003755">
    <property type="term" value="F:peptidyl-prolyl cis-trans isomerase activity"/>
    <property type="evidence" value="ECO:0007669"/>
    <property type="project" value="UniProtKB-KW"/>
</dbReference>
<dbReference type="PANTHER" id="PTHR47245:SF1">
    <property type="entry name" value="FOLDASE PROTEIN PRSA"/>
    <property type="match status" value="1"/>
</dbReference>
<dbReference type="Pfam" id="PF13145">
    <property type="entry name" value="Rotamase_2"/>
    <property type="match status" value="1"/>
</dbReference>
<evidence type="ECO:0000256" key="4">
    <source>
        <dbReference type="ARBA" id="ARBA00023110"/>
    </source>
</evidence>
<keyword evidence="5" id="KW-0413">Isomerase</keyword>
<evidence type="ECO:0000313" key="8">
    <source>
        <dbReference type="EMBL" id="HGV55004.1"/>
    </source>
</evidence>
<comment type="catalytic activity">
    <reaction evidence="1">
        <text>[protein]-peptidylproline (omega=180) = [protein]-peptidylproline (omega=0)</text>
        <dbReference type="Rhea" id="RHEA:16237"/>
        <dbReference type="Rhea" id="RHEA-COMP:10747"/>
        <dbReference type="Rhea" id="RHEA-COMP:10748"/>
        <dbReference type="ChEBI" id="CHEBI:83833"/>
        <dbReference type="ChEBI" id="CHEBI:83834"/>
        <dbReference type="EC" id="5.2.1.8"/>
    </reaction>
</comment>
<protein>
    <recommendedName>
        <fullName evidence="2">peptidylprolyl isomerase</fullName>
        <ecNumber evidence="2">5.2.1.8</ecNumber>
    </recommendedName>
</protein>
<dbReference type="InterPro" id="IPR046357">
    <property type="entry name" value="PPIase_dom_sf"/>
</dbReference>
<dbReference type="Gene3D" id="1.10.4030.10">
    <property type="entry name" value="Porin chaperone SurA, peptide-binding domain"/>
    <property type="match status" value="1"/>
</dbReference>
<comment type="caution">
    <text evidence="8">The sequence shown here is derived from an EMBL/GenBank/DDBJ whole genome shotgun (WGS) entry which is preliminary data.</text>
</comment>
<evidence type="ECO:0000256" key="1">
    <source>
        <dbReference type="ARBA" id="ARBA00000971"/>
    </source>
</evidence>
<proteinExistence type="predicted"/>
<dbReference type="SUPFAM" id="SSF109998">
    <property type="entry name" value="Triger factor/SurA peptide-binding domain-like"/>
    <property type="match status" value="1"/>
</dbReference>
<feature type="domain" description="PpiC" evidence="7">
    <location>
        <begin position="145"/>
        <end position="263"/>
    </location>
</feature>
<organism evidence="8">
    <name type="scientific">Caldimicrobium thiodismutans</name>
    <dbReference type="NCBI Taxonomy" id="1653476"/>
    <lineage>
        <taxon>Bacteria</taxon>
        <taxon>Pseudomonadati</taxon>
        <taxon>Thermodesulfobacteriota</taxon>
        <taxon>Thermodesulfobacteria</taxon>
        <taxon>Thermodesulfobacteriales</taxon>
        <taxon>Thermodesulfobacteriaceae</taxon>
        <taxon>Caldimicrobium</taxon>
    </lineage>
</organism>
<sequence>MLKRCLTALFILLFLWAMGQTSQSINKIVAVVGDQVLTLYELDQLAEPFYKAYIPKEIPKEEAERLRAKIRKDLLEQWIEDTIIGLEAKKYGIKVTEQELEHFLKEEAKSAEGIKNLSQEEKEKLRDRLTKIKFIQVMVRDKIAIPEEELKKAYQQRVNTYDPTPKYYLELLIVKEENLVKDLYEALLKGKSMEALSKEYKEQTQYVKEVFKEEELDRAILEKLKDLKVGEITEPLKRGEAYQIIRLIKKEAGSPPSYEEIKKELYEELFQKKAQEYLEKWIKELKDNKFIKVYL</sequence>
<keyword evidence="3 6" id="KW-0732">Signal</keyword>
<dbReference type="AlphaFoldDB" id="A0A832GPS8"/>